<dbReference type="InterPro" id="IPR025657">
    <property type="entry name" value="RadC_JAB"/>
</dbReference>
<gene>
    <name evidence="8" type="ORF">HNP76_001303</name>
</gene>
<comment type="similarity">
    <text evidence="6">Belongs to the UPF0758 family.</text>
</comment>
<keyword evidence="2" id="KW-0479">Metal-binding</keyword>
<dbReference type="NCBIfam" id="TIGR00608">
    <property type="entry name" value="radc"/>
    <property type="match status" value="1"/>
</dbReference>
<accession>A0A7W8LM12</accession>
<keyword evidence="3" id="KW-0378">Hydrolase</keyword>
<keyword evidence="5" id="KW-0482">Metalloprotease</keyword>
<dbReference type="SUPFAM" id="SSF102712">
    <property type="entry name" value="JAB1/MPN domain"/>
    <property type="match status" value="1"/>
</dbReference>
<reference evidence="8 9" key="1">
    <citation type="submission" date="2020-08" db="EMBL/GenBank/DDBJ databases">
        <title>Genomic Encyclopedia of Type Strains, Phase IV (KMG-IV): sequencing the most valuable type-strain genomes for metagenomic binning, comparative biology and taxonomic classification.</title>
        <authorList>
            <person name="Goeker M."/>
        </authorList>
    </citation>
    <scope>NUCLEOTIDE SEQUENCE [LARGE SCALE GENOMIC DNA]</scope>
    <source>
        <strain evidence="8 9">DSM 103462</strain>
    </source>
</reference>
<dbReference type="Pfam" id="PF04002">
    <property type="entry name" value="RadC"/>
    <property type="match status" value="1"/>
</dbReference>
<feature type="domain" description="MPN" evidence="7">
    <location>
        <begin position="104"/>
        <end position="225"/>
    </location>
</feature>
<evidence type="ECO:0000256" key="2">
    <source>
        <dbReference type="ARBA" id="ARBA00022723"/>
    </source>
</evidence>
<dbReference type="GO" id="GO:0006508">
    <property type="term" value="P:proteolysis"/>
    <property type="evidence" value="ECO:0007669"/>
    <property type="project" value="UniProtKB-KW"/>
</dbReference>
<keyword evidence="4" id="KW-0862">Zinc</keyword>
<organism evidence="8 9">
    <name type="scientific">Treponema ruminis</name>
    <dbReference type="NCBI Taxonomy" id="744515"/>
    <lineage>
        <taxon>Bacteria</taxon>
        <taxon>Pseudomonadati</taxon>
        <taxon>Spirochaetota</taxon>
        <taxon>Spirochaetia</taxon>
        <taxon>Spirochaetales</taxon>
        <taxon>Treponemataceae</taxon>
        <taxon>Treponema</taxon>
    </lineage>
</organism>
<dbReference type="GO" id="GO:0046872">
    <property type="term" value="F:metal ion binding"/>
    <property type="evidence" value="ECO:0007669"/>
    <property type="project" value="UniProtKB-KW"/>
</dbReference>
<protein>
    <submittedName>
        <fullName evidence="8">DNA repair protein RadC</fullName>
    </submittedName>
</protein>
<dbReference type="RefSeq" id="WP_184658730.1">
    <property type="nucleotide sequence ID" value="NZ_CP031518.1"/>
</dbReference>
<evidence type="ECO:0000256" key="4">
    <source>
        <dbReference type="ARBA" id="ARBA00022833"/>
    </source>
</evidence>
<comment type="caution">
    <text evidence="8">The sequence shown here is derived from an EMBL/GenBank/DDBJ whole genome shotgun (WGS) entry which is preliminary data.</text>
</comment>
<dbReference type="Gene3D" id="3.40.140.10">
    <property type="entry name" value="Cytidine Deaminase, domain 2"/>
    <property type="match status" value="1"/>
</dbReference>
<dbReference type="GO" id="GO:0008237">
    <property type="term" value="F:metallopeptidase activity"/>
    <property type="evidence" value="ECO:0007669"/>
    <property type="project" value="UniProtKB-KW"/>
</dbReference>
<dbReference type="CDD" id="cd08071">
    <property type="entry name" value="MPN_DUF2466"/>
    <property type="match status" value="1"/>
</dbReference>
<sequence>MNDLIKFPDSAALEEKLEIRELALKHGLSYPSEAELIMLILGSGTKDRPIRELAKEVLSIVMSSNDENLLDNLMTIKGMGKSKALMIAAALEFGKRCNRNPQAALSSPADIVPYIQNYAMQKQEHFLCISLNGAREIISIRVVCTGCGNMAVISPAEVFSEAVKEHASAVVISHNHPSQNPEPSKEDLHTTIRLYQAAEILGISLLDHIIITKNRYFSFLEHDYMDEEKLFDLL</sequence>
<dbReference type="InterPro" id="IPR046778">
    <property type="entry name" value="UPF0758_N"/>
</dbReference>
<dbReference type="PANTHER" id="PTHR30471">
    <property type="entry name" value="DNA REPAIR PROTEIN RADC"/>
    <property type="match status" value="1"/>
</dbReference>
<evidence type="ECO:0000313" key="9">
    <source>
        <dbReference type="Proteomes" id="UP000518887"/>
    </source>
</evidence>
<dbReference type="AlphaFoldDB" id="A0A7W8LM12"/>
<name>A0A7W8LM12_9SPIR</name>
<keyword evidence="1" id="KW-0645">Protease</keyword>
<evidence type="ECO:0000313" key="8">
    <source>
        <dbReference type="EMBL" id="MBB5225935.1"/>
    </source>
</evidence>
<dbReference type="PROSITE" id="PS50249">
    <property type="entry name" value="MPN"/>
    <property type="match status" value="1"/>
</dbReference>
<evidence type="ECO:0000259" key="7">
    <source>
        <dbReference type="PROSITE" id="PS50249"/>
    </source>
</evidence>
<evidence type="ECO:0000256" key="6">
    <source>
        <dbReference type="RuleBase" id="RU003797"/>
    </source>
</evidence>
<dbReference type="InterPro" id="IPR037518">
    <property type="entry name" value="MPN"/>
</dbReference>
<proteinExistence type="inferred from homology"/>
<dbReference type="Proteomes" id="UP000518887">
    <property type="component" value="Unassembled WGS sequence"/>
</dbReference>
<evidence type="ECO:0000256" key="5">
    <source>
        <dbReference type="ARBA" id="ARBA00023049"/>
    </source>
</evidence>
<dbReference type="PANTHER" id="PTHR30471:SF3">
    <property type="entry name" value="UPF0758 PROTEIN YEES-RELATED"/>
    <property type="match status" value="1"/>
</dbReference>
<dbReference type="InterPro" id="IPR001405">
    <property type="entry name" value="UPF0758"/>
</dbReference>
<keyword evidence="9" id="KW-1185">Reference proteome</keyword>
<evidence type="ECO:0000256" key="1">
    <source>
        <dbReference type="ARBA" id="ARBA00022670"/>
    </source>
</evidence>
<dbReference type="EMBL" id="JACHFQ010000004">
    <property type="protein sequence ID" value="MBB5225935.1"/>
    <property type="molecule type" value="Genomic_DNA"/>
</dbReference>
<dbReference type="Pfam" id="PF20582">
    <property type="entry name" value="UPF0758_N"/>
    <property type="match status" value="1"/>
</dbReference>
<evidence type="ECO:0000256" key="3">
    <source>
        <dbReference type="ARBA" id="ARBA00022801"/>
    </source>
</evidence>